<keyword evidence="1" id="KW-0472">Membrane</keyword>
<reference evidence="2" key="1">
    <citation type="journal article" date="2015" name="Nature">
        <title>Complex archaea that bridge the gap between prokaryotes and eukaryotes.</title>
        <authorList>
            <person name="Spang A."/>
            <person name="Saw J.H."/>
            <person name="Jorgensen S.L."/>
            <person name="Zaremba-Niedzwiedzka K."/>
            <person name="Martijn J."/>
            <person name="Lind A.E."/>
            <person name="van Eijk R."/>
            <person name="Schleper C."/>
            <person name="Guy L."/>
            <person name="Ettema T.J."/>
        </authorList>
    </citation>
    <scope>NUCLEOTIDE SEQUENCE</scope>
</reference>
<proteinExistence type="predicted"/>
<accession>A0A0F8Y5T4</accession>
<sequence length="37" mass="3896">MDLNWIAAAVGVGVSALGGFYAGFIMGKAVERVKHMK</sequence>
<dbReference type="AlphaFoldDB" id="A0A0F8Y5T4"/>
<comment type="caution">
    <text evidence="2">The sequence shown here is derived from an EMBL/GenBank/DDBJ whole genome shotgun (WGS) entry which is preliminary data.</text>
</comment>
<dbReference type="EMBL" id="LAZR01068503">
    <property type="protein sequence ID" value="KKK49514.1"/>
    <property type="molecule type" value="Genomic_DNA"/>
</dbReference>
<protein>
    <submittedName>
        <fullName evidence="2">Uncharacterized protein</fullName>
    </submittedName>
</protein>
<evidence type="ECO:0000313" key="2">
    <source>
        <dbReference type="EMBL" id="KKK49514.1"/>
    </source>
</evidence>
<feature type="non-terminal residue" evidence="2">
    <location>
        <position position="37"/>
    </location>
</feature>
<gene>
    <name evidence="2" type="ORF">LCGC14_3134310</name>
</gene>
<keyword evidence="1" id="KW-0812">Transmembrane</keyword>
<feature type="transmembrane region" description="Helical" evidence="1">
    <location>
        <begin position="6"/>
        <end position="27"/>
    </location>
</feature>
<keyword evidence="1" id="KW-1133">Transmembrane helix</keyword>
<name>A0A0F8Y5T4_9ZZZZ</name>
<evidence type="ECO:0000256" key="1">
    <source>
        <dbReference type="SAM" id="Phobius"/>
    </source>
</evidence>
<organism evidence="2">
    <name type="scientific">marine sediment metagenome</name>
    <dbReference type="NCBI Taxonomy" id="412755"/>
    <lineage>
        <taxon>unclassified sequences</taxon>
        <taxon>metagenomes</taxon>
        <taxon>ecological metagenomes</taxon>
    </lineage>
</organism>